<evidence type="ECO:0000313" key="2">
    <source>
        <dbReference type="EMBL" id="MPM87137.1"/>
    </source>
</evidence>
<reference evidence="2" key="1">
    <citation type="submission" date="2019-08" db="EMBL/GenBank/DDBJ databases">
        <authorList>
            <person name="Kucharzyk K."/>
            <person name="Murdoch R.W."/>
            <person name="Higgins S."/>
            <person name="Loffler F."/>
        </authorList>
    </citation>
    <scope>NUCLEOTIDE SEQUENCE</scope>
</reference>
<keyword evidence="1" id="KW-1133">Transmembrane helix</keyword>
<name>A0A645DD33_9ZZZZ</name>
<feature type="transmembrane region" description="Helical" evidence="1">
    <location>
        <begin position="12"/>
        <end position="35"/>
    </location>
</feature>
<keyword evidence="1" id="KW-0472">Membrane</keyword>
<keyword evidence="1" id="KW-0812">Transmembrane</keyword>
<evidence type="ECO:0000256" key="1">
    <source>
        <dbReference type="SAM" id="Phobius"/>
    </source>
</evidence>
<comment type="caution">
    <text evidence="2">The sequence shown here is derived from an EMBL/GenBank/DDBJ whole genome shotgun (WGS) entry which is preliminary data.</text>
</comment>
<dbReference type="EMBL" id="VSSQ01035027">
    <property type="protein sequence ID" value="MPM87137.1"/>
    <property type="molecule type" value="Genomic_DNA"/>
</dbReference>
<protein>
    <submittedName>
        <fullName evidence="2">Uncharacterized protein</fullName>
    </submittedName>
</protein>
<accession>A0A645DD33</accession>
<sequence length="140" mass="15991">MNVSKKFINKVSTVAVFFVSTIELSFCCCLVSFAFCEPQEMTKKVDIIMYKLLIFIFFIIGHNDRGYGLGWAAGEFPVAMATKEMRAQRLPEAHQPPKAHRRVLGVRSILFFCRLNFGCLKELSLTNRFSIPYLNVLSAR</sequence>
<organism evidence="2">
    <name type="scientific">bioreactor metagenome</name>
    <dbReference type="NCBI Taxonomy" id="1076179"/>
    <lineage>
        <taxon>unclassified sequences</taxon>
        <taxon>metagenomes</taxon>
        <taxon>ecological metagenomes</taxon>
    </lineage>
</organism>
<proteinExistence type="predicted"/>
<dbReference type="AlphaFoldDB" id="A0A645DD33"/>
<gene>
    <name evidence="2" type="ORF">SDC9_134230</name>
</gene>
<feature type="transmembrane region" description="Helical" evidence="1">
    <location>
        <begin position="47"/>
        <end position="63"/>
    </location>
</feature>